<dbReference type="PANTHER" id="PTHR43433">
    <property type="entry name" value="HYDROLASE, ALPHA/BETA FOLD FAMILY PROTEIN"/>
    <property type="match status" value="1"/>
</dbReference>
<dbReference type="InterPro" id="IPR029058">
    <property type="entry name" value="AB_hydrolase_fold"/>
</dbReference>
<dbReference type="RefSeq" id="WP_206254696.1">
    <property type="nucleotide sequence ID" value="NZ_CP071060.1"/>
</dbReference>
<dbReference type="InterPro" id="IPR000073">
    <property type="entry name" value="AB_hydrolase_1"/>
</dbReference>
<name>A0ABX7M5X7_9RHOO</name>
<dbReference type="InterPro" id="IPR050471">
    <property type="entry name" value="AB_hydrolase"/>
</dbReference>
<dbReference type="Proteomes" id="UP000663570">
    <property type="component" value="Chromosome"/>
</dbReference>
<reference evidence="2 3" key="1">
    <citation type="submission" date="2021-02" db="EMBL/GenBank/DDBJ databases">
        <title>Niveibacterium changnyeongensis HC41.</title>
        <authorList>
            <person name="Kang M."/>
        </authorList>
    </citation>
    <scope>NUCLEOTIDE SEQUENCE [LARGE SCALE GENOMIC DNA]</scope>
    <source>
        <strain evidence="2 3">HC41</strain>
    </source>
</reference>
<evidence type="ECO:0000313" key="2">
    <source>
        <dbReference type="EMBL" id="QSI77165.1"/>
    </source>
</evidence>
<sequence length="294" mass="31111">MSRVAVNGIEIEYEALGDPAAPVILLIMGLGMQLVSWPDAFCNALVARGFRVIRFDNRDSGLSTHLKARKRPGLLRTIVGSALGLPPRVPYTLADMADDSAGLLDALGIAQSHIVGTSMGGMIAQLLAVRHPEKVLSLTSIMSSSGNPRLSRPKLHAMRALLSRPAEPGNPESVVEHLIGVFGVIGSPGFPIAREHLRRQIAAGVRRAYHPAGTVNQLLAVIACGDRRRLLKRIGAPTLVLHGDADPLVPLAAGRDTARHIPGAQLQVIAGMGHDLAPGVQAILVDAIARHCAR</sequence>
<keyword evidence="3" id="KW-1185">Reference proteome</keyword>
<dbReference type="Pfam" id="PF00561">
    <property type="entry name" value="Abhydrolase_1"/>
    <property type="match status" value="1"/>
</dbReference>
<evidence type="ECO:0000313" key="3">
    <source>
        <dbReference type="Proteomes" id="UP000663570"/>
    </source>
</evidence>
<feature type="domain" description="AB hydrolase-1" evidence="1">
    <location>
        <begin position="22"/>
        <end position="143"/>
    </location>
</feature>
<gene>
    <name evidence="2" type="ORF">JY500_00500</name>
</gene>
<proteinExistence type="predicted"/>
<dbReference type="GO" id="GO:0016787">
    <property type="term" value="F:hydrolase activity"/>
    <property type="evidence" value="ECO:0007669"/>
    <property type="project" value="UniProtKB-KW"/>
</dbReference>
<accession>A0ABX7M5X7</accession>
<dbReference type="PANTHER" id="PTHR43433:SF5">
    <property type="entry name" value="AB HYDROLASE-1 DOMAIN-CONTAINING PROTEIN"/>
    <property type="match status" value="1"/>
</dbReference>
<organism evidence="2 3">
    <name type="scientific">Niveibacterium microcysteis</name>
    <dbReference type="NCBI Taxonomy" id="2811415"/>
    <lineage>
        <taxon>Bacteria</taxon>
        <taxon>Pseudomonadati</taxon>
        <taxon>Pseudomonadota</taxon>
        <taxon>Betaproteobacteria</taxon>
        <taxon>Rhodocyclales</taxon>
        <taxon>Rhodocyclaceae</taxon>
        <taxon>Niveibacterium</taxon>
    </lineage>
</organism>
<protein>
    <submittedName>
        <fullName evidence="2">Alpha/beta fold hydrolase</fullName>
    </submittedName>
</protein>
<dbReference type="EMBL" id="CP071060">
    <property type="protein sequence ID" value="QSI77165.1"/>
    <property type="molecule type" value="Genomic_DNA"/>
</dbReference>
<dbReference type="Gene3D" id="3.40.50.1820">
    <property type="entry name" value="alpha/beta hydrolase"/>
    <property type="match status" value="1"/>
</dbReference>
<evidence type="ECO:0000259" key="1">
    <source>
        <dbReference type="Pfam" id="PF00561"/>
    </source>
</evidence>
<keyword evidence="2" id="KW-0378">Hydrolase</keyword>
<dbReference type="SUPFAM" id="SSF53474">
    <property type="entry name" value="alpha/beta-Hydrolases"/>
    <property type="match status" value="1"/>
</dbReference>